<evidence type="ECO:0000313" key="3">
    <source>
        <dbReference type="Proteomes" id="UP000270094"/>
    </source>
</evidence>
<gene>
    <name evidence="2" type="ORF">SVUK_LOCUS4994</name>
</gene>
<accession>A0A3P7IJX0</accession>
<dbReference type="AlphaFoldDB" id="A0A3P7IJX0"/>
<organism evidence="2 3">
    <name type="scientific">Strongylus vulgaris</name>
    <name type="common">Blood worm</name>
    <dbReference type="NCBI Taxonomy" id="40348"/>
    <lineage>
        <taxon>Eukaryota</taxon>
        <taxon>Metazoa</taxon>
        <taxon>Ecdysozoa</taxon>
        <taxon>Nematoda</taxon>
        <taxon>Chromadorea</taxon>
        <taxon>Rhabditida</taxon>
        <taxon>Rhabditina</taxon>
        <taxon>Rhabditomorpha</taxon>
        <taxon>Strongyloidea</taxon>
        <taxon>Strongylidae</taxon>
        <taxon>Strongylus</taxon>
    </lineage>
</organism>
<dbReference type="Proteomes" id="UP000270094">
    <property type="component" value="Unassembled WGS sequence"/>
</dbReference>
<evidence type="ECO:0000256" key="1">
    <source>
        <dbReference type="SAM" id="Coils"/>
    </source>
</evidence>
<reference evidence="2 3" key="1">
    <citation type="submission" date="2018-11" db="EMBL/GenBank/DDBJ databases">
        <authorList>
            <consortium name="Pathogen Informatics"/>
        </authorList>
    </citation>
    <scope>NUCLEOTIDE SEQUENCE [LARGE SCALE GENOMIC DNA]</scope>
</reference>
<protein>
    <submittedName>
        <fullName evidence="2">Uncharacterized protein</fullName>
    </submittedName>
</protein>
<feature type="coiled-coil region" evidence="1">
    <location>
        <begin position="3"/>
        <end position="99"/>
    </location>
</feature>
<sequence length="115" mass="13542">MEYKDKEETLSKVKQQKADLRCELLELRRDYIKQKEKLEKLESNKSSKAEMAKLHSEIESCRGKEEKLIKENARLNTELRKAEEKLQQLGEDVIEIYTEQSWRSSNRAENQPGAS</sequence>
<dbReference type="EMBL" id="UYYB01014313">
    <property type="protein sequence ID" value="VDM69996.1"/>
    <property type="molecule type" value="Genomic_DNA"/>
</dbReference>
<proteinExistence type="predicted"/>
<evidence type="ECO:0000313" key="2">
    <source>
        <dbReference type="EMBL" id="VDM69996.1"/>
    </source>
</evidence>
<keyword evidence="1" id="KW-0175">Coiled coil</keyword>
<keyword evidence="3" id="KW-1185">Reference proteome</keyword>
<name>A0A3P7IJX0_STRVU</name>